<dbReference type="InterPro" id="IPR014459">
    <property type="entry name" value="VP30_FiloV"/>
</dbReference>
<evidence type="ECO:0000313" key="18">
    <source>
        <dbReference type="EMBL" id="APA16574.1"/>
    </source>
</evidence>
<evidence type="ECO:0000256" key="14">
    <source>
        <dbReference type="ARBA" id="ARBA00032191"/>
    </source>
</evidence>
<comment type="similarity">
    <text evidence="12">Belongs to the filoviridae transcriptional activator VP30 family.</text>
</comment>
<keyword evidence="7" id="KW-0946">Virion</keyword>
<evidence type="ECO:0000256" key="9">
    <source>
        <dbReference type="ARBA" id="ARBA00023159"/>
    </source>
</evidence>
<keyword evidence="5 16" id="KW-0863">Zinc-finger</keyword>
<evidence type="ECO:0000256" key="3">
    <source>
        <dbReference type="ARBA" id="ARBA00022553"/>
    </source>
</evidence>
<gene>
    <name evidence="18" type="primary">VP30</name>
</gene>
<dbReference type="PIRSF" id="PIRSF011356">
    <property type="entry name" value="VP30_FiloV"/>
    <property type="match status" value="1"/>
</dbReference>
<dbReference type="EMBL" id="KY798005">
    <property type="protein sequence ID" value="ARU80309.1"/>
    <property type="molecule type" value="Viral_cRNA"/>
</dbReference>
<keyword evidence="10" id="KW-0804">Transcription</keyword>
<dbReference type="Pfam" id="PF11507">
    <property type="entry name" value="Transcript_VP30"/>
    <property type="match status" value="1"/>
</dbReference>
<feature type="region of interest" description="Disordered" evidence="17">
    <location>
        <begin position="1"/>
        <end position="52"/>
    </location>
</feature>
<feature type="zinc finger region" description="C3H1-type; atypical" evidence="16">
    <location>
        <begin position="72"/>
        <end position="90"/>
    </location>
</feature>
<dbReference type="GO" id="GO:0008270">
    <property type="term" value="F:zinc ion binding"/>
    <property type="evidence" value="ECO:0007669"/>
    <property type="project" value="UniProtKB-KW"/>
</dbReference>
<feature type="region of interest" description="Disordered" evidence="17">
    <location>
        <begin position="268"/>
        <end position="287"/>
    </location>
</feature>
<protein>
    <recommendedName>
        <fullName evidence="13">Transcriptional activator VP30</fullName>
    </recommendedName>
    <alternativeName>
        <fullName evidence="14">Minor nucleoprotein VP30</fullName>
    </alternativeName>
</protein>
<reference evidence="18" key="1">
    <citation type="submission" date="2016-10" db="EMBL/GenBank/DDBJ databases">
        <authorList>
            <person name="de Groot N.N."/>
        </authorList>
    </citation>
    <scope>NUCLEOTIDE SEQUENCE</scope>
    <source>
        <strain evidence="18">Reston virus/M.fascicularis-tc/USA/1989/Philippines89-AZ-1435</strain>
    </source>
</reference>
<dbReference type="EMBL" id="KY798004">
    <property type="protein sequence ID" value="ARU80301.1"/>
    <property type="molecule type" value="Viral_cRNA"/>
</dbReference>
<keyword evidence="8 21" id="KW-0543">Viral nucleoprotein</keyword>
<evidence type="ECO:0000256" key="5">
    <source>
        <dbReference type="ARBA" id="ARBA00022771"/>
    </source>
</evidence>
<sequence>MEHSRERGRSSNMRHNSREPYENPSRSRSLSRDPNQVDRRQPRSASQIRVPNLFHRKKTDALIVPPAPKDICPTLKKGFLCDSKFCKKDHQLDSLNDHELLLLIARRTCGIIESNSQITSPKDMRLANPTAEDFSQGNSPKLTLAVLLQIAEHWATRDLRQIEDSKLRALLTLCAVLTRKFSKSQLGLLCETHLRHEGLGQDQADSVLEVYQRLHSDKGGNFEAALWQQWDRQSLIMFISAFLNIALQIPCESSSVVVSGLATLYPAQDNSTPSEATNDTTWSSTVE</sequence>
<dbReference type="KEGG" id="vg:955196"/>
<evidence type="ECO:0000256" key="10">
    <source>
        <dbReference type="ARBA" id="ARBA00023163"/>
    </source>
</evidence>
<reference evidence="21" key="3">
    <citation type="submission" date="2018-10" db="EMBL/GenBank/DDBJ databases">
        <title>Database for Reference Grade Microbial Sequences (FDA-ARGOS).</title>
        <authorList>
            <person name="Minogue T."/>
            <person name="Rossi C."/>
            <person name="Wasieloski L."/>
            <person name="Coyne S."/>
            <person name="Olschner S."/>
            <person name="Kearney B."/>
            <person name="Schoepp R."/>
            <person name="Zhao X."/>
            <person name="Nagaraj S."/>
            <person name="Vavikolanu K."/>
            <person name="Nadendla S."/>
            <person name="Sadzewicz L."/>
            <person name="Tallon L.J."/>
            <person name="Sichtig H."/>
        </authorList>
    </citation>
    <scope>NUCLEOTIDE SEQUENCE</scope>
    <source>
        <strain evidence="21">Ebola virus/M.fascicularis/USA/1989/Reston-H28-R4387L</strain>
    </source>
</reference>
<name>A0A1I9VT58_9MONO</name>
<evidence type="ECO:0000256" key="15">
    <source>
        <dbReference type="ARBA" id="ARBA00057192"/>
    </source>
</evidence>
<dbReference type="RefSeq" id="NP_690585.1">
    <property type="nucleotide sequence ID" value="NC_004161.1"/>
</dbReference>
<reference evidence="19" key="2">
    <citation type="journal article" date="2017" name="PLoS ONE">
        <title>Insights into Reston virus spillovers and adaption from virus whole genome sequences.</title>
        <authorList>
            <person name="Albarino C.G."/>
            <person name="Wiggleton Guerrero L."/>
            <person name="Jenks H.M."/>
            <person name="Chakrabarti A.K."/>
            <person name="Ksiazek T.G."/>
            <person name="Rollin P.E."/>
            <person name="Nichol S.T."/>
        </authorList>
    </citation>
    <scope>NUCLEOTIDE SEQUENCE</scope>
    <source>
        <strain evidence="19">USA_PA_1989_</strain>
        <strain evidence="20">USA_VA_1989_</strain>
    </source>
</reference>
<evidence type="ECO:0000313" key="20">
    <source>
        <dbReference type="EMBL" id="ARU80309.1"/>
    </source>
</evidence>
<proteinExistence type="inferred from homology"/>
<dbReference type="EMBL" id="MK088530">
    <property type="protein sequence ID" value="AYP10281.1"/>
    <property type="molecule type" value="Viral_cRNA"/>
</dbReference>
<evidence type="ECO:0000256" key="2">
    <source>
        <dbReference type="ARBA" id="ARBA00004328"/>
    </source>
</evidence>
<evidence type="ECO:0000256" key="17">
    <source>
        <dbReference type="SAM" id="MobiDB-lite"/>
    </source>
</evidence>
<dbReference type="GO" id="GO:0003723">
    <property type="term" value="F:RNA binding"/>
    <property type="evidence" value="ECO:0007669"/>
    <property type="project" value="InterPro"/>
</dbReference>
<evidence type="ECO:0000256" key="11">
    <source>
        <dbReference type="ARBA" id="ARBA00023200"/>
    </source>
</evidence>
<evidence type="ECO:0000256" key="6">
    <source>
        <dbReference type="ARBA" id="ARBA00022833"/>
    </source>
</evidence>
<evidence type="ECO:0000256" key="4">
    <source>
        <dbReference type="ARBA" id="ARBA00022723"/>
    </source>
</evidence>
<keyword evidence="9" id="KW-0010">Activator</keyword>
<keyword evidence="11" id="KW-1035">Host cytoplasm</keyword>
<evidence type="ECO:0000256" key="1">
    <source>
        <dbReference type="ARBA" id="ARBA00004192"/>
    </source>
</evidence>
<evidence type="ECO:0000256" key="13">
    <source>
        <dbReference type="ARBA" id="ARBA00024085"/>
    </source>
</evidence>
<keyword evidence="4 16" id="KW-0479">Metal-binding</keyword>
<dbReference type="SMR" id="A0A1I9VT58"/>
<keyword evidence="3" id="KW-0597">Phosphoprotein</keyword>
<dbReference type="EMBL" id="KY798006">
    <property type="protein sequence ID" value="ARU80317.1"/>
    <property type="molecule type" value="Viral_cRNA"/>
</dbReference>
<evidence type="ECO:0000256" key="7">
    <source>
        <dbReference type="ARBA" id="ARBA00022844"/>
    </source>
</evidence>
<dbReference type="Gene3D" id="1.20.120.1160">
    <property type="match status" value="1"/>
</dbReference>
<evidence type="ECO:0000256" key="8">
    <source>
        <dbReference type="ARBA" id="ARBA00023086"/>
    </source>
</evidence>
<accession>A0A1I9VT58</accession>
<keyword evidence="6 16" id="KW-0862">Zinc</keyword>
<dbReference type="OrthoDB" id="8258at10239"/>
<dbReference type="GeneID" id="955196"/>
<evidence type="ECO:0000256" key="16">
    <source>
        <dbReference type="PIRSR" id="PIRSR011356-1"/>
    </source>
</evidence>
<dbReference type="GO" id="GO:0019013">
    <property type="term" value="C:viral nucleocapsid"/>
    <property type="evidence" value="ECO:0007669"/>
    <property type="project" value="UniProtKB-KW"/>
</dbReference>
<feature type="compositionally biased region" description="Polar residues" evidence="17">
    <location>
        <begin position="24"/>
        <end position="34"/>
    </location>
</feature>
<evidence type="ECO:0000313" key="21">
    <source>
        <dbReference type="EMBL" id="AYP10281.1"/>
    </source>
</evidence>
<organism evidence="18">
    <name type="scientific">Reston ebolavirus</name>
    <dbReference type="NCBI Taxonomy" id="186539"/>
    <lineage>
        <taxon>Viruses</taxon>
        <taxon>Riboviria</taxon>
        <taxon>Orthornavirae</taxon>
        <taxon>Negarnaviricota</taxon>
        <taxon>Haploviricotina</taxon>
        <taxon>Monjiviricetes</taxon>
        <taxon>Mononegavirales</taxon>
        <taxon>Filoviridae</taxon>
        <taxon>Orthoebolavirus</taxon>
        <taxon>Orthoebolavirus restonense</taxon>
    </lineage>
</organism>
<evidence type="ECO:0000256" key="12">
    <source>
        <dbReference type="ARBA" id="ARBA00024038"/>
    </source>
</evidence>
<evidence type="ECO:0000313" key="19">
    <source>
        <dbReference type="EMBL" id="ARU80301.1"/>
    </source>
</evidence>
<comment type="function">
    <text evidence="15">Multifunctional protein that acts as a viral transcriptional activator. Promotes read-through of an RNA hairpin in the NP open reading frame to enhance viral transcription. Mechanistically, nonphosphorylated VP30 hexamers form a ternary complex with the viral leader RNA. Clamps the RNA template and the complex VP35-polymerase L together, thereby increasing the polymerase affinity for the RNA template to increase transcription initiation despite the presence of RNA secondary structures. Also assists stop-start transcription at gene junctions to promote transcription of downstream genes. Interaction with NP plays a critical role in transcription initiation by recognizing the RNA stem loop. Interaction with host RBBP6 interferes with NP-VP30 interaction and inhibits viral RNA synthesis. Also acts as a suppressor of RNA silencing by interacting with host DICER1 and TARBP2/TRBP.</text>
</comment>
<dbReference type="GO" id="GO:0030430">
    <property type="term" value="C:host cell cytoplasm"/>
    <property type="evidence" value="ECO:0007669"/>
    <property type="project" value="UniProtKB-SubCell"/>
</dbReference>
<dbReference type="EMBL" id="KY008770">
    <property type="protein sequence ID" value="APA16574.1"/>
    <property type="molecule type" value="Viral_cRNA"/>
</dbReference>
<comment type="subcellular location">
    <subcellularLocation>
        <location evidence="1">Host cytoplasm</location>
    </subcellularLocation>
    <subcellularLocation>
        <location evidence="2">Virion</location>
    </subcellularLocation>
</comment>